<name>A0A2D2W3A6_9CAUD</name>
<protein>
    <submittedName>
        <fullName evidence="1">Uncharacterized protein</fullName>
    </submittedName>
</protein>
<accession>A0A2D2W3A6</accession>
<dbReference type="Proteomes" id="UP000240794">
    <property type="component" value="Segment"/>
</dbReference>
<evidence type="ECO:0000313" key="1">
    <source>
        <dbReference type="EMBL" id="ATS92476.1"/>
    </source>
</evidence>
<proteinExistence type="predicted"/>
<reference evidence="1 2" key="1">
    <citation type="submission" date="2017-10" db="EMBL/GenBank/DDBJ databases">
        <title>St11Ph5, a novel member of G7CVirus Podoviridae family.</title>
        <authorList>
            <person name="Kulikov E.E."/>
            <person name="Golomidova A.K."/>
            <person name="Letarov A.V."/>
            <person name="Babenko V.V."/>
            <person name="Kostryukova E.S."/>
        </authorList>
    </citation>
    <scope>NUCLEOTIDE SEQUENCE [LARGE SCALE GENOMIC DNA]</scope>
</reference>
<evidence type="ECO:0000313" key="2">
    <source>
        <dbReference type="Proteomes" id="UP000240794"/>
    </source>
</evidence>
<organism evidence="1 2">
    <name type="scientific">Escherichia phage St11Ph5</name>
    <dbReference type="NCBI Taxonomy" id="2047765"/>
    <lineage>
        <taxon>Viruses</taxon>
        <taxon>Duplodnaviria</taxon>
        <taxon>Heunggongvirae</taxon>
        <taxon>Uroviricota</taxon>
        <taxon>Caudoviricetes</taxon>
        <taxon>Schitoviridae</taxon>
        <taxon>Enquatrovirinae</taxon>
        <taxon>Gamaleyavirus</taxon>
        <taxon>Gamaleyavirus St11ph5</taxon>
    </lineage>
</organism>
<dbReference type="EMBL" id="MG208881">
    <property type="protein sequence ID" value="ATS92476.1"/>
    <property type="molecule type" value="Genomic_DNA"/>
</dbReference>
<sequence>MNNLSDVIIDKTILVNPKGYAWFMLKHTRKVYVRKVYIRNFGKLSYREVRINNEMYFLDESVIIKSTEDRKAPYFNYYGFN</sequence>
<gene>
    <name evidence="1" type="ORF">St11Ph5_00012</name>
</gene>
<keyword evidence="2" id="KW-1185">Reference proteome</keyword>